<feature type="region of interest" description="Disordered" evidence="1">
    <location>
        <begin position="36"/>
        <end position="81"/>
    </location>
</feature>
<evidence type="ECO:0000313" key="6">
    <source>
        <dbReference type="Proteomes" id="UP000677457"/>
    </source>
</evidence>
<dbReference type="EMBL" id="VFOL01000001">
    <property type="protein sequence ID" value="TQL36717.1"/>
    <property type="molecule type" value="Genomic_DNA"/>
</dbReference>
<name>A0A542XLJ9_SALAC</name>
<reference evidence="3 6" key="2">
    <citation type="submission" date="2021-03" db="EMBL/GenBank/DDBJ databases">
        <title>Whole genome shotgun sequence of Salinispora arenicola NBRC 105043.</title>
        <authorList>
            <person name="Komaki H."/>
            <person name="Tamura T."/>
        </authorList>
    </citation>
    <scope>NUCLEOTIDE SEQUENCE [LARGE SCALE GENOMIC DNA]</scope>
    <source>
        <strain evidence="3 6">NBRC 105043</strain>
    </source>
</reference>
<feature type="compositionally biased region" description="Basic and acidic residues" evidence="1">
    <location>
        <begin position="57"/>
        <end position="66"/>
    </location>
</feature>
<dbReference type="EMBL" id="BOQM01000060">
    <property type="protein sequence ID" value="GIM88097.1"/>
    <property type="molecule type" value="Genomic_DNA"/>
</dbReference>
<reference evidence="4 5" key="1">
    <citation type="submission" date="2019-06" db="EMBL/GenBank/DDBJ databases">
        <title>Sequencing the genomes of 1000 actinobacteria strains.</title>
        <authorList>
            <person name="Klenk H.-P."/>
        </authorList>
    </citation>
    <scope>NUCLEOTIDE SEQUENCE [LARGE SCALE GENOMIC DNA]</scope>
    <source>
        <strain evidence="4 5">DSM 44819</strain>
    </source>
</reference>
<dbReference type="PANTHER" id="PTHR11319:SF35">
    <property type="entry name" value="OUTER MEMBRANE PROTEIN PMPC-RELATED"/>
    <property type="match status" value="1"/>
</dbReference>
<evidence type="ECO:0008006" key="7">
    <source>
        <dbReference type="Google" id="ProtNLM"/>
    </source>
</evidence>
<evidence type="ECO:0000256" key="1">
    <source>
        <dbReference type="SAM" id="MobiDB-lite"/>
    </source>
</evidence>
<evidence type="ECO:0000313" key="3">
    <source>
        <dbReference type="EMBL" id="GIM88097.1"/>
    </source>
</evidence>
<comment type="caution">
    <text evidence="4">The sequence shown here is derived from an EMBL/GenBank/DDBJ whole genome shotgun (WGS) entry which is preliminary data.</text>
</comment>
<organism evidence="4 5">
    <name type="scientific">Salinispora arenicola</name>
    <dbReference type="NCBI Taxonomy" id="168697"/>
    <lineage>
        <taxon>Bacteria</taxon>
        <taxon>Bacillati</taxon>
        <taxon>Actinomycetota</taxon>
        <taxon>Actinomycetes</taxon>
        <taxon>Micromonosporales</taxon>
        <taxon>Micromonosporaceae</taxon>
        <taxon>Salinispora</taxon>
    </lineage>
</organism>
<feature type="compositionally biased region" description="Basic and acidic residues" evidence="1">
    <location>
        <begin position="41"/>
        <end position="50"/>
    </location>
</feature>
<evidence type="ECO:0000313" key="5">
    <source>
        <dbReference type="Proteomes" id="UP000315983"/>
    </source>
</evidence>
<proteinExistence type="predicted"/>
<evidence type="ECO:0000256" key="2">
    <source>
        <dbReference type="SAM" id="SignalP"/>
    </source>
</evidence>
<evidence type="ECO:0000313" key="4">
    <source>
        <dbReference type="EMBL" id="TQL36717.1"/>
    </source>
</evidence>
<dbReference type="SUPFAM" id="SSF51126">
    <property type="entry name" value="Pectin lyase-like"/>
    <property type="match status" value="1"/>
</dbReference>
<keyword evidence="6" id="KW-1185">Reference proteome</keyword>
<dbReference type="Proteomes" id="UP000315983">
    <property type="component" value="Unassembled WGS sequence"/>
</dbReference>
<dbReference type="Proteomes" id="UP000677457">
    <property type="component" value="Unassembled WGS sequence"/>
</dbReference>
<keyword evidence="2" id="KW-0732">Signal</keyword>
<feature type="signal peptide" evidence="2">
    <location>
        <begin position="1"/>
        <end position="25"/>
    </location>
</feature>
<protein>
    <recommendedName>
        <fullName evidence="7">Polymorphic outer membrane protein</fullName>
    </recommendedName>
</protein>
<feature type="chain" id="PRO_5038721735" description="Polymorphic outer membrane protein" evidence="2">
    <location>
        <begin position="26"/>
        <end position="453"/>
    </location>
</feature>
<dbReference type="InterPro" id="IPR011050">
    <property type="entry name" value="Pectin_lyase_fold/virulence"/>
</dbReference>
<dbReference type="AlphaFoldDB" id="A0A542XLJ9"/>
<gene>
    <name evidence="4" type="ORF">FB564_1832</name>
    <name evidence="3" type="ORF">Sar04_48330</name>
</gene>
<sequence>MRSRWWIAGLAGVTGLALTAVGVVATPAADAVGRAVTSAGDRLRDSDRPPAHGHRTTRGDGTHGDNSKGVQSRGRASDGIPVPCDADSLITAINQANARGGAVLDLAKDCTYVLTFDIDGAGLPSITTPITLNGGKNTTIKRAAAVAPFRIVTVDVGGSLTLNYVKITGGRVADDSSNGGGILVNPGGSANINHSKIVSNIASIGGGGGIANLGITTIKKSIVNDNTAQLQGGGIYNTGLLTIKKSHVKANNGPSGGGGVANVGGTVQITHSTISGNQGIQGAGLFITGSGIGIVSDTRVTDNTATIFGGGIYLSGQLTMRKVVLATNTALGSGGGGLFVSQGSTSTIVDSLVKENSATSQIGFGGGIFNNAATTLFGTKVVGNIANLGGGLYNESSGTLTLYDTTVTSNAALTDGGGIFNVAGGTVTLNTATGTTVAGNQPNNCVDVPSCAG</sequence>
<dbReference type="PANTHER" id="PTHR11319">
    <property type="entry name" value="G PROTEIN-COUPLED RECEPTOR-RELATED"/>
    <property type="match status" value="1"/>
</dbReference>
<dbReference type="SMART" id="SM00710">
    <property type="entry name" value="PbH1"/>
    <property type="match status" value="5"/>
</dbReference>
<dbReference type="InterPro" id="IPR006626">
    <property type="entry name" value="PbH1"/>
</dbReference>
<accession>A0A542XLJ9</accession>